<dbReference type="STRING" id="93059.P9211_17601"/>
<dbReference type="Proteomes" id="UP000000788">
    <property type="component" value="Chromosome"/>
</dbReference>
<keyword evidence="2" id="KW-1185">Reference proteome</keyword>
<gene>
    <name evidence="1" type="ordered locus">P9211_17601</name>
</gene>
<dbReference type="AlphaFoldDB" id="A9BD78"/>
<dbReference type="HOGENOM" id="CLU_171895_0_0_3"/>
<evidence type="ECO:0000313" key="1">
    <source>
        <dbReference type="EMBL" id="ABX09691.1"/>
    </source>
</evidence>
<dbReference type="eggNOG" id="ENOG50346BF">
    <property type="taxonomic scope" value="Bacteria"/>
</dbReference>
<dbReference type="KEGG" id="pmj:P9211_17601"/>
<evidence type="ECO:0000313" key="2">
    <source>
        <dbReference type="Proteomes" id="UP000000788"/>
    </source>
</evidence>
<dbReference type="Gene3D" id="2.30.30.40">
    <property type="entry name" value="SH3 Domains"/>
    <property type="match status" value="1"/>
</dbReference>
<accession>A9BD78</accession>
<protein>
    <submittedName>
        <fullName evidence="1">Uncharacterized protein</fullName>
    </submittedName>
</protein>
<sequence>MILNMKFILKCYWLLLILGIFAPIDLPVGGTVRNNSDLFQFESSDRYFAGDNCYLRASPSLDSPEIRSIALGTPLRILRSWQSEDKKNWIQVEISSFKLLSSSSQLNRGWLNV</sequence>
<organism evidence="1 2">
    <name type="scientific">Prochlorococcus marinus (strain MIT 9211)</name>
    <dbReference type="NCBI Taxonomy" id="93059"/>
    <lineage>
        <taxon>Bacteria</taxon>
        <taxon>Bacillati</taxon>
        <taxon>Cyanobacteriota</taxon>
        <taxon>Cyanophyceae</taxon>
        <taxon>Synechococcales</taxon>
        <taxon>Prochlorococcaceae</taxon>
        <taxon>Prochlorococcus</taxon>
    </lineage>
</organism>
<reference evidence="1 2" key="1">
    <citation type="journal article" date="2007" name="PLoS Genet.">
        <title>Patterns and implications of gene gain and loss in the evolution of Prochlorococcus.</title>
        <authorList>
            <person name="Kettler G.C."/>
            <person name="Martiny A.C."/>
            <person name="Huang K."/>
            <person name="Zucker J."/>
            <person name="Coleman M.L."/>
            <person name="Rodrigue S."/>
            <person name="Chen F."/>
            <person name="Lapidus A."/>
            <person name="Ferriera S."/>
            <person name="Johnson J."/>
            <person name="Steglich C."/>
            <person name="Church G.M."/>
            <person name="Richardson P."/>
            <person name="Chisholm S.W."/>
        </authorList>
    </citation>
    <scope>NUCLEOTIDE SEQUENCE [LARGE SCALE GENOMIC DNA]</scope>
    <source>
        <strain evidence="2">MIT 9211</strain>
    </source>
</reference>
<proteinExistence type="predicted"/>
<dbReference type="EMBL" id="CP000878">
    <property type="protein sequence ID" value="ABX09691.1"/>
    <property type="molecule type" value="Genomic_DNA"/>
</dbReference>
<name>A9BD78_PROM4</name>